<name>A0A1X7FQA7_TRICW</name>
<feature type="signal peptide" evidence="2">
    <location>
        <begin position="1"/>
        <end position="32"/>
    </location>
</feature>
<dbReference type="Gene3D" id="2.60.120.600">
    <property type="entry name" value="Domain of unknown function DUF1214, C-terminal domain"/>
    <property type="match status" value="1"/>
</dbReference>
<evidence type="ECO:0000259" key="3">
    <source>
        <dbReference type="Pfam" id="PF06742"/>
    </source>
</evidence>
<feature type="domain" description="DUF1214" evidence="3">
    <location>
        <begin position="363"/>
        <end position="468"/>
    </location>
</feature>
<dbReference type="SUPFAM" id="SSF160935">
    <property type="entry name" value="VPA0735-like"/>
    <property type="match status" value="1"/>
</dbReference>
<feature type="region of interest" description="Disordered" evidence="1">
    <location>
        <begin position="212"/>
        <end position="244"/>
    </location>
</feature>
<dbReference type="PROSITE" id="PS51257">
    <property type="entry name" value="PROKAR_LIPOPROTEIN"/>
    <property type="match status" value="1"/>
</dbReference>
<evidence type="ECO:0000256" key="2">
    <source>
        <dbReference type="SAM" id="SignalP"/>
    </source>
</evidence>
<sequence length="484" mass="50611">MRHTLSPAGVASWLSGLAVVLLAGCASAPHPAASSPAHGWTKDEVSDSYIFGYPLVMMTSARTAVPVEERNVLHRAAALPAADDPGLAPKADVDTLAATAWLDLGNGPVVLSLPATRGQYLDARVLDLWTNVVWSTGAPAGARTATAKPRLIVFVPPGWDGTLPASAERVEAPGTSLWLSVRTAATNPRELAGARRLAAEAEVAPLAAFMEASQSKHRGKHVRGGKSRHEAGAPADEAQSFADSPQAQAAAVAALDANAFFTRLADALRDNPPSPPDAHALEILADLGVKPGEPVRLPAGAGEAIKAGLADAHTRLGTAPVNALSANGWTWLGDGIGHYDDDYALRAYTAYTRPGSGTKEDGVIALAAADGDGEALDGGSRYILHFSAKGLPPTRAFWTLTAYTADGALVDGRVPRRSIASRDGLRRNRDGSIDIYVQKVSPGRAHQSNWLPVPEGPFQLVMRLYAPQAAATDGSWQPPALVRK</sequence>
<organism evidence="5 6">
    <name type="scientific">Trinickia caryophylli</name>
    <name type="common">Paraburkholderia caryophylli</name>
    <dbReference type="NCBI Taxonomy" id="28094"/>
    <lineage>
        <taxon>Bacteria</taxon>
        <taxon>Pseudomonadati</taxon>
        <taxon>Pseudomonadota</taxon>
        <taxon>Betaproteobacteria</taxon>
        <taxon>Burkholderiales</taxon>
        <taxon>Burkholderiaceae</taxon>
        <taxon>Trinickia</taxon>
    </lineage>
</organism>
<dbReference type="Gene3D" id="2.60.40.1610">
    <property type="entry name" value="Domain of unknown function DUF1254"/>
    <property type="match status" value="1"/>
</dbReference>
<dbReference type="InterPro" id="IPR037050">
    <property type="entry name" value="DUF1254_sf"/>
</dbReference>
<dbReference type="Proteomes" id="UP000192911">
    <property type="component" value="Unassembled WGS sequence"/>
</dbReference>
<evidence type="ECO:0000259" key="4">
    <source>
        <dbReference type="Pfam" id="PF06863"/>
    </source>
</evidence>
<dbReference type="Pfam" id="PF06863">
    <property type="entry name" value="DUF1254"/>
    <property type="match status" value="1"/>
</dbReference>
<feature type="compositionally biased region" description="Basic residues" evidence="1">
    <location>
        <begin position="215"/>
        <end position="226"/>
    </location>
</feature>
<dbReference type="InterPro" id="IPR010679">
    <property type="entry name" value="DUF1254"/>
</dbReference>
<dbReference type="EMBL" id="FXAH01000010">
    <property type="protein sequence ID" value="SMF56334.1"/>
    <property type="molecule type" value="Genomic_DNA"/>
</dbReference>
<evidence type="ECO:0000313" key="6">
    <source>
        <dbReference type="Proteomes" id="UP000192911"/>
    </source>
</evidence>
<keyword evidence="2" id="KW-0732">Signal</keyword>
<accession>A0A1X7FQA7</accession>
<dbReference type="STRING" id="28094.SAMN06295900_110139"/>
<evidence type="ECO:0000313" key="5">
    <source>
        <dbReference type="EMBL" id="SMF56334.1"/>
    </source>
</evidence>
<dbReference type="OrthoDB" id="104565at2"/>
<dbReference type="AlphaFoldDB" id="A0A1X7FQA7"/>
<dbReference type="Pfam" id="PF06742">
    <property type="entry name" value="DUF1214"/>
    <property type="match status" value="1"/>
</dbReference>
<gene>
    <name evidence="5" type="ORF">SAMN06295900_110139</name>
</gene>
<dbReference type="InterPro" id="IPR010621">
    <property type="entry name" value="DUF1214"/>
</dbReference>
<dbReference type="PANTHER" id="PTHR36509">
    <property type="entry name" value="BLL3101 PROTEIN"/>
    <property type="match status" value="1"/>
</dbReference>
<protein>
    <submittedName>
        <fullName evidence="5">Uncharacterized conserved protein</fullName>
    </submittedName>
</protein>
<dbReference type="PANTHER" id="PTHR36509:SF2">
    <property type="entry name" value="BLL3101 PROTEIN"/>
    <property type="match status" value="1"/>
</dbReference>
<feature type="domain" description="DUF1254" evidence="4">
    <location>
        <begin position="71"/>
        <end position="205"/>
    </location>
</feature>
<feature type="chain" id="PRO_5012575429" evidence="2">
    <location>
        <begin position="33"/>
        <end position="484"/>
    </location>
</feature>
<reference evidence="6" key="1">
    <citation type="submission" date="2017-04" db="EMBL/GenBank/DDBJ databases">
        <authorList>
            <person name="Varghese N."/>
            <person name="Submissions S."/>
        </authorList>
    </citation>
    <scope>NUCLEOTIDE SEQUENCE [LARGE SCALE GENOMIC DNA]</scope>
    <source>
        <strain evidence="6">Ballard 720</strain>
    </source>
</reference>
<evidence type="ECO:0000256" key="1">
    <source>
        <dbReference type="SAM" id="MobiDB-lite"/>
    </source>
</evidence>
<proteinExistence type="predicted"/>
<keyword evidence="6" id="KW-1185">Reference proteome</keyword>
<dbReference type="InterPro" id="IPR037049">
    <property type="entry name" value="DUF1214_C_sf"/>
</dbReference>